<reference evidence="1 2" key="1">
    <citation type="submission" date="2019-05" db="EMBL/GenBank/DDBJ databases">
        <authorList>
            <person name="Qu J.-H."/>
        </authorList>
    </citation>
    <scope>NUCLEOTIDE SEQUENCE [LARGE SCALE GENOMIC DNA]</scope>
    <source>
        <strain evidence="1 2">NS28</strain>
    </source>
</reference>
<sequence length="183" mass="21133">MSKLQIEELSGKLVVVINYQTTYVIVKVDGNEMRINFDHKQEFKLVKGKSGQLQYLDEHPLLMNYNEQSISMYINSKPENAAKLNSEIQLAVDELLKGWRNWDSYFLDVHSRSSIETFKSNLLSGSGRIFEGPITIANRVIAVFEKHNVLTKSFPGLLKQKQYRLLLIENNYVIANAFEIVYK</sequence>
<organism evidence="1 2">
    <name type="scientific">Dyadobacter flavalbus</name>
    <dbReference type="NCBI Taxonomy" id="2579942"/>
    <lineage>
        <taxon>Bacteria</taxon>
        <taxon>Pseudomonadati</taxon>
        <taxon>Bacteroidota</taxon>
        <taxon>Cytophagia</taxon>
        <taxon>Cytophagales</taxon>
        <taxon>Spirosomataceae</taxon>
        <taxon>Dyadobacter</taxon>
    </lineage>
</organism>
<evidence type="ECO:0000313" key="1">
    <source>
        <dbReference type="EMBL" id="KAA6438856.1"/>
    </source>
</evidence>
<keyword evidence="2" id="KW-1185">Reference proteome</keyword>
<gene>
    <name evidence="1" type="ORF">FEM33_15400</name>
</gene>
<evidence type="ECO:0000313" key="2">
    <source>
        <dbReference type="Proteomes" id="UP000323994"/>
    </source>
</evidence>
<name>A0A5M8QW41_9BACT</name>
<protein>
    <submittedName>
        <fullName evidence="1">Uncharacterized protein</fullName>
    </submittedName>
</protein>
<proteinExistence type="predicted"/>
<dbReference type="RefSeq" id="WP_139012918.1">
    <property type="nucleotide sequence ID" value="NZ_VBSN01000043.1"/>
</dbReference>
<dbReference type="AlphaFoldDB" id="A0A5M8QW41"/>
<dbReference type="OrthoDB" id="1254688at2"/>
<comment type="caution">
    <text evidence="1">The sequence shown here is derived from an EMBL/GenBank/DDBJ whole genome shotgun (WGS) entry which is preliminary data.</text>
</comment>
<dbReference type="Proteomes" id="UP000323994">
    <property type="component" value="Unassembled WGS sequence"/>
</dbReference>
<dbReference type="EMBL" id="VBSN01000043">
    <property type="protein sequence ID" value="KAA6438856.1"/>
    <property type="molecule type" value="Genomic_DNA"/>
</dbReference>
<accession>A0A5M8QW41</accession>